<dbReference type="Pfam" id="PF00480">
    <property type="entry name" value="ROK"/>
    <property type="match status" value="1"/>
</dbReference>
<evidence type="ECO:0000313" key="2">
    <source>
        <dbReference type="Proteomes" id="UP001518989"/>
    </source>
</evidence>
<dbReference type="PANTHER" id="PTHR18964">
    <property type="entry name" value="ROK (REPRESSOR, ORF, KINASE) FAMILY"/>
    <property type="match status" value="1"/>
</dbReference>
<reference evidence="1 2" key="1">
    <citation type="submission" date="2020-09" db="EMBL/GenBank/DDBJ databases">
        <title>Roseomonas.</title>
        <authorList>
            <person name="Zhu W."/>
        </authorList>
    </citation>
    <scope>NUCLEOTIDE SEQUENCE [LARGE SCALE GENOMIC DNA]</scope>
    <source>
        <strain evidence="1 2">573</strain>
    </source>
</reference>
<dbReference type="InterPro" id="IPR043129">
    <property type="entry name" value="ATPase_NBD"/>
</dbReference>
<gene>
    <name evidence="1" type="ORF">IAI61_21570</name>
</gene>
<dbReference type="RefSeq" id="WP_207419806.1">
    <property type="nucleotide sequence ID" value="NZ_CP061180.1"/>
</dbReference>
<proteinExistence type="predicted"/>
<evidence type="ECO:0000313" key="1">
    <source>
        <dbReference type="EMBL" id="MBO1081630.1"/>
    </source>
</evidence>
<dbReference type="PANTHER" id="PTHR18964:SF174">
    <property type="entry name" value="D-ALLOSE KINASE-RELATED"/>
    <property type="match status" value="1"/>
</dbReference>
<keyword evidence="2" id="KW-1185">Reference proteome</keyword>
<dbReference type="InterPro" id="IPR049874">
    <property type="entry name" value="ROK_cs"/>
</dbReference>
<dbReference type="Gene3D" id="3.30.420.40">
    <property type="match status" value="2"/>
</dbReference>
<dbReference type="Proteomes" id="UP001518989">
    <property type="component" value="Unassembled WGS sequence"/>
</dbReference>
<organism evidence="1 2">
    <name type="scientific">Roseomonas haemaphysalidis</name>
    <dbReference type="NCBI Taxonomy" id="2768162"/>
    <lineage>
        <taxon>Bacteria</taxon>
        <taxon>Pseudomonadati</taxon>
        <taxon>Pseudomonadota</taxon>
        <taxon>Alphaproteobacteria</taxon>
        <taxon>Acetobacterales</taxon>
        <taxon>Roseomonadaceae</taxon>
        <taxon>Roseomonas</taxon>
    </lineage>
</organism>
<accession>A0ABS3KVX2</accession>
<dbReference type="EMBL" id="JACTNG010000017">
    <property type="protein sequence ID" value="MBO1081630.1"/>
    <property type="molecule type" value="Genomic_DNA"/>
</dbReference>
<protein>
    <submittedName>
        <fullName evidence="1">ROK family protein</fullName>
    </submittedName>
</protein>
<name>A0ABS3KVX2_9PROT</name>
<dbReference type="InterPro" id="IPR000600">
    <property type="entry name" value="ROK"/>
</dbReference>
<dbReference type="SUPFAM" id="SSF53067">
    <property type="entry name" value="Actin-like ATPase domain"/>
    <property type="match status" value="1"/>
</dbReference>
<sequence length="299" mass="30597">MSHHIGIDLGGTKVEVALTGARFDTPLLREREPTERRGVEPLVAQLARLVRRARDAAGGPVTLGLGLPGSIETGSGQVRNCVLPWLDGAPLAALLREATGLPPAIINDAHAFALSEARLGAGRGHRMVLGLTLGTGIGGGLVVDGALWPGRHGIAGEWGHACLEPGGRRCYCGRQGCAEQYLSGTALERRYRALGGEPAGLAAIAARAGTDPLAARLLDEAAAAFGRAVGNWVNLLDPDVIVLGGGASALPLWFDQGREAVARQAMAAPFTTPIRPASLGHSSGVLGAALIGAEALAAI</sequence>
<dbReference type="PROSITE" id="PS01125">
    <property type="entry name" value="ROK"/>
    <property type="match status" value="1"/>
</dbReference>
<comment type="caution">
    <text evidence="1">The sequence shown here is derived from an EMBL/GenBank/DDBJ whole genome shotgun (WGS) entry which is preliminary data.</text>
</comment>